<accession>A0A5C6ET66</accession>
<evidence type="ECO:0000313" key="3">
    <source>
        <dbReference type="Proteomes" id="UP000317977"/>
    </source>
</evidence>
<dbReference type="AlphaFoldDB" id="A0A5C6ET66"/>
<name>A0A5C6ET66_9BACT</name>
<reference evidence="2 3" key="1">
    <citation type="submission" date="2019-02" db="EMBL/GenBank/DDBJ databases">
        <title>Deep-cultivation of Planctomycetes and their phenomic and genomic characterization uncovers novel biology.</title>
        <authorList>
            <person name="Wiegand S."/>
            <person name="Jogler M."/>
            <person name="Boedeker C."/>
            <person name="Pinto D."/>
            <person name="Vollmers J."/>
            <person name="Rivas-Marin E."/>
            <person name="Kohn T."/>
            <person name="Peeters S.H."/>
            <person name="Heuer A."/>
            <person name="Rast P."/>
            <person name="Oberbeckmann S."/>
            <person name="Bunk B."/>
            <person name="Jeske O."/>
            <person name="Meyerdierks A."/>
            <person name="Storesund J.E."/>
            <person name="Kallscheuer N."/>
            <person name="Luecker S."/>
            <person name="Lage O.M."/>
            <person name="Pohl T."/>
            <person name="Merkel B.J."/>
            <person name="Hornburger P."/>
            <person name="Mueller R.-W."/>
            <person name="Bruemmer F."/>
            <person name="Labrenz M."/>
            <person name="Spormann A.M."/>
            <person name="Op Den Camp H."/>
            <person name="Overmann J."/>
            <person name="Amann R."/>
            <person name="Jetten M.S.M."/>
            <person name="Mascher T."/>
            <person name="Medema M.H."/>
            <person name="Devos D.P."/>
            <person name="Kaster A.-K."/>
            <person name="Ovreas L."/>
            <person name="Rohde M."/>
            <person name="Galperin M.Y."/>
            <person name="Jogler C."/>
        </authorList>
    </citation>
    <scope>NUCLEOTIDE SEQUENCE [LARGE SCALE GENOMIC DNA]</scope>
    <source>
        <strain evidence="2 3">Poly59</strain>
    </source>
</reference>
<evidence type="ECO:0000313" key="2">
    <source>
        <dbReference type="EMBL" id="TWU51574.1"/>
    </source>
</evidence>
<feature type="region of interest" description="Disordered" evidence="1">
    <location>
        <begin position="1"/>
        <end position="20"/>
    </location>
</feature>
<evidence type="ECO:0000256" key="1">
    <source>
        <dbReference type="SAM" id="MobiDB-lite"/>
    </source>
</evidence>
<sequence>MAFAKVKTEPGGQRIVGTTMGGKLKNDSVVPIFRGRS</sequence>
<organism evidence="2 3">
    <name type="scientific">Rubripirellula reticaptiva</name>
    <dbReference type="NCBI Taxonomy" id="2528013"/>
    <lineage>
        <taxon>Bacteria</taxon>
        <taxon>Pseudomonadati</taxon>
        <taxon>Planctomycetota</taxon>
        <taxon>Planctomycetia</taxon>
        <taxon>Pirellulales</taxon>
        <taxon>Pirellulaceae</taxon>
        <taxon>Rubripirellula</taxon>
    </lineage>
</organism>
<dbReference type="Proteomes" id="UP000317977">
    <property type="component" value="Unassembled WGS sequence"/>
</dbReference>
<proteinExistence type="predicted"/>
<dbReference type="EMBL" id="SJPX01000003">
    <property type="protein sequence ID" value="TWU51574.1"/>
    <property type="molecule type" value="Genomic_DNA"/>
</dbReference>
<protein>
    <submittedName>
        <fullName evidence="2">Uncharacterized protein</fullName>
    </submittedName>
</protein>
<comment type="caution">
    <text evidence="2">The sequence shown here is derived from an EMBL/GenBank/DDBJ whole genome shotgun (WGS) entry which is preliminary data.</text>
</comment>
<gene>
    <name evidence="2" type="ORF">Poly59_31670</name>
</gene>
<keyword evidence="3" id="KW-1185">Reference proteome</keyword>